<sequence length="172" mass="18540">MNWGTIAYTDSYRQKNCPPCFTTHFVEVEVDTETGVITLPRVLIYGDCGVAMNPDLVKGQLIGSFNRGFGYTVLESLPTDPVTGVLKNNALLVDYKTPTSAEMPLVGNIRAELCHTYEPTGPYGAKGIGEAALASVQAAVANAIYNAVGIRFSKLPITPEVMLAALKEKEVR</sequence>
<dbReference type="InterPro" id="IPR037165">
    <property type="entry name" value="AldOxase/xan_DH_Mopterin-bd_sf"/>
</dbReference>
<dbReference type="EMBL" id="VSSQ01044339">
    <property type="protein sequence ID" value="MPM98153.1"/>
    <property type="molecule type" value="Genomic_DNA"/>
</dbReference>
<evidence type="ECO:0000313" key="3">
    <source>
        <dbReference type="EMBL" id="MPM98153.1"/>
    </source>
</evidence>
<evidence type="ECO:0000256" key="1">
    <source>
        <dbReference type="ARBA" id="ARBA00022505"/>
    </source>
</evidence>
<dbReference type="InterPro" id="IPR016208">
    <property type="entry name" value="Ald_Oxase/xanthine_DH-like"/>
</dbReference>
<accession>A0A645EBJ5</accession>
<protein>
    <submittedName>
        <fullName evidence="3">Nicotinate dehydrogenase medium molybdopterin subunit</fullName>
        <ecNumber evidence="3">1.17.1.5</ecNumber>
    </submittedName>
</protein>
<dbReference type="PANTHER" id="PTHR11908">
    <property type="entry name" value="XANTHINE DEHYDROGENASE"/>
    <property type="match status" value="1"/>
</dbReference>
<dbReference type="GO" id="GO:0050138">
    <property type="term" value="F:nicotinate dehydrogenase activity"/>
    <property type="evidence" value="ECO:0007669"/>
    <property type="project" value="UniProtKB-EC"/>
</dbReference>
<feature type="domain" description="Aldehyde oxidase/xanthine dehydrogenase second molybdopterin binding" evidence="2">
    <location>
        <begin position="15"/>
        <end position="104"/>
    </location>
</feature>
<dbReference type="PANTHER" id="PTHR11908:SF132">
    <property type="entry name" value="ALDEHYDE OXIDASE 1-RELATED"/>
    <property type="match status" value="1"/>
</dbReference>
<dbReference type="EC" id="1.17.1.5" evidence="3"/>
<keyword evidence="1" id="KW-0500">Molybdenum</keyword>
<dbReference type="Pfam" id="PF20256">
    <property type="entry name" value="MoCoBD_2"/>
    <property type="match status" value="1"/>
</dbReference>
<comment type="caution">
    <text evidence="3">The sequence shown here is derived from an EMBL/GenBank/DDBJ whole genome shotgun (WGS) entry which is preliminary data.</text>
</comment>
<proteinExistence type="predicted"/>
<name>A0A645EBJ5_9ZZZZ</name>
<evidence type="ECO:0000259" key="2">
    <source>
        <dbReference type="Pfam" id="PF20256"/>
    </source>
</evidence>
<reference evidence="3" key="1">
    <citation type="submission" date="2019-08" db="EMBL/GenBank/DDBJ databases">
        <authorList>
            <person name="Kucharzyk K."/>
            <person name="Murdoch R.W."/>
            <person name="Higgins S."/>
            <person name="Loffler F."/>
        </authorList>
    </citation>
    <scope>NUCLEOTIDE SEQUENCE</scope>
</reference>
<organism evidence="3">
    <name type="scientific">bioreactor metagenome</name>
    <dbReference type="NCBI Taxonomy" id="1076179"/>
    <lineage>
        <taxon>unclassified sequences</taxon>
        <taxon>metagenomes</taxon>
        <taxon>ecological metagenomes</taxon>
    </lineage>
</organism>
<dbReference type="GO" id="GO:0005506">
    <property type="term" value="F:iron ion binding"/>
    <property type="evidence" value="ECO:0007669"/>
    <property type="project" value="InterPro"/>
</dbReference>
<dbReference type="SUPFAM" id="SSF56003">
    <property type="entry name" value="Molybdenum cofactor-binding domain"/>
    <property type="match status" value="1"/>
</dbReference>
<dbReference type="InterPro" id="IPR046867">
    <property type="entry name" value="AldOxase/xan_DH_MoCoBD2"/>
</dbReference>
<gene>
    <name evidence="3" type="primary">ndhM_11</name>
    <name evidence="3" type="ORF">SDC9_145336</name>
</gene>
<keyword evidence="3" id="KW-0560">Oxidoreductase</keyword>
<dbReference type="AlphaFoldDB" id="A0A645EBJ5"/>
<dbReference type="Gene3D" id="3.30.365.10">
    <property type="entry name" value="Aldehyde oxidase/xanthine dehydrogenase, molybdopterin binding domain"/>
    <property type="match status" value="1"/>
</dbReference>